<evidence type="ECO:0000256" key="2">
    <source>
        <dbReference type="ARBA" id="ARBA00022840"/>
    </source>
</evidence>
<dbReference type="PANTHER" id="PTHR43384:SF6">
    <property type="entry name" value="SEPTUM SITE-DETERMINING PROTEIN MIND HOMOLOG, CHLOROPLASTIC"/>
    <property type="match status" value="1"/>
</dbReference>
<accession>A0ABT0S3I3</accession>
<dbReference type="RefSeq" id="WP_249831689.1">
    <property type="nucleotide sequence ID" value="NZ_JAMGBE010000003.1"/>
</dbReference>
<gene>
    <name evidence="3" type="ORF">LZ538_09005</name>
</gene>
<proteinExistence type="predicted"/>
<evidence type="ECO:0000313" key="3">
    <source>
        <dbReference type="EMBL" id="MCL6730189.1"/>
    </source>
</evidence>
<dbReference type="PANTHER" id="PTHR43384">
    <property type="entry name" value="SEPTUM SITE-DETERMINING PROTEIN MIND HOMOLOG, CHLOROPLASTIC-RELATED"/>
    <property type="match status" value="1"/>
</dbReference>
<dbReference type="EMBL" id="JAMGBE010000003">
    <property type="protein sequence ID" value="MCL6730189.1"/>
    <property type="molecule type" value="Genomic_DNA"/>
</dbReference>
<evidence type="ECO:0000256" key="1">
    <source>
        <dbReference type="ARBA" id="ARBA00022741"/>
    </source>
</evidence>
<dbReference type="Proteomes" id="UP001165342">
    <property type="component" value="Unassembled WGS sequence"/>
</dbReference>
<protein>
    <submittedName>
        <fullName evidence="3">Pilus assembly protein CpaE</fullName>
    </submittedName>
</protein>
<keyword evidence="4" id="KW-1185">Reference proteome</keyword>
<sequence length="379" mass="40748">MQLFLSGVEGDAASLVDARVAGFPLSLNIVPASDWIDPNDVLDAAAAVVQVDLDTPASMKRFQELADAVTTPLIAAAYEPPLALVRSLVRAGAHDVVPLPLSMDELETSLGPIRTELGKRERAAVARNAKLVSVIKSVGGVGATALMTQLAVRFAANEKKRGREACLIDLDVQFGDIAFQLGLQPRLTLVDLLEAGKRLDGDLLRATTTEHASGLKVIAAPSDMMPLEGLSADHILQIVDFATREFGTVFVDLPSNWTNWSLSLVARSDLVLLVTELTVAGVNQAKRQLNLLKSQELDNVEVRVVINRYDKAMARSVRPSDVREALGRDIAYTISNDFTLMRAAIDRGVAIDEIKRKTALAKDLDTLDAGVAAALGLER</sequence>
<keyword evidence="1" id="KW-0547">Nucleotide-binding</keyword>
<keyword evidence="2" id="KW-0067">ATP-binding</keyword>
<comment type="caution">
    <text evidence="3">The sequence shown here is derived from an EMBL/GenBank/DDBJ whole genome shotgun (WGS) entry which is preliminary data.</text>
</comment>
<dbReference type="Gene3D" id="3.40.50.300">
    <property type="entry name" value="P-loop containing nucleotide triphosphate hydrolases"/>
    <property type="match status" value="1"/>
</dbReference>
<dbReference type="InterPro" id="IPR050625">
    <property type="entry name" value="ParA/MinD_ATPase"/>
</dbReference>
<name>A0ABT0S3I3_9SPHN</name>
<reference evidence="3" key="1">
    <citation type="submission" date="2022-05" db="EMBL/GenBank/DDBJ databases">
        <authorList>
            <person name="Jo J.-H."/>
            <person name="Im W.-T."/>
        </authorList>
    </citation>
    <scope>NUCLEOTIDE SEQUENCE</scope>
    <source>
        <strain evidence="3">SE220</strain>
    </source>
</reference>
<evidence type="ECO:0000313" key="4">
    <source>
        <dbReference type="Proteomes" id="UP001165342"/>
    </source>
</evidence>
<dbReference type="SUPFAM" id="SSF52540">
    <property type="entry name" value="P-loop containing nucleoside triphosphate hydrolases"/>
    <property type="match status" value="1"/>
</dbReference>
<dbReference type="InterPro" id="IPR027417">
    <property type="entry name" value="P-loop_NTPase"/>
</dbReference>
<organism evidence="3 4">
    <name type="scientific">Sphingomonas hankyongi</name>
    <dbReference type="NCBI Taxonomy" id="2908209"/>
    <lineage>
        <taxon>Bacteria</taxon>
        <taxon>Pseudomonadati</taxon>
        <taxon>Pseudomonadota</taxon>
        <taxon>Alphaproteobacteria</taxon>
        <taxon>Sphingomonadales</taxon>
        <taxon>Sphingomonadaceae</taxon>
        <taxon>Sphingomonas</taxon>
    </lineage>
</organism>